<evidence type="ECO:0000256" key="1">
    <source>
        <dbReference type="SAM" id="MobiDB-lite"/>
    </source>
</evidence>
<keyword evidence="3" id="KW-1185">Reference proteome</keyword>
<comment type="caution">
    <text evidence="2">The sequence shown here is derived from an EMBL/GenBank/DDBJ whole genome shotgun (WGS) entry which is preliminary data.</text>
</comment>
<evidence type="ECO:0000313" key="3">
    <source>
        <dbReference type="Proteomes" id="UP000636709"/>
    </source>
</evidence>
<gene>
    <name evidence="2" type="ORF">HU200_032440</name>
</gene>
<proteinExistence type="predicted"/>
<accession>A0A835BYZ0</accession>
<dbReference type="AlphaFoldDB" id="A0A835BYZ0"/>
<reference evidence="2" key="1">
    <citation type="submission" date="2020-07" db="EMBL/GenBank/DDBJ databases">
        <title>Genome sequence and genetic diversity analysis of an under-domesticated orphan crop, white fonio (Digitaria exilis).</title>
        <authorList>
            <person name="Bennetzen J.L."/>
            <person name="Chen S."/>
            <person name="Ma X."/>
            <person name="Wang X."/>
            <person name="Yssel A.E.J."/>
            <person name="Chaluvadi S.R."/>
            <person name="Johnson M."/>
            <person name="Gangashetty P."/>
            <person name="Hamidou F."/>
            <person name="Sanogo M.D."/>
            <person name="Zwaenepoel A."/>
            <person name="Wallace J."/>
            <person name="Van De Peer Y."/>
            <person name="Van Deynze A."/>
        </authorList>
    </citation>
    <scope>NUCLEOTIDE SEQUENCE</scope>
    <source>
        <tissue evidence="2">Leaves</tissue>
    </source>
</reference>
<evidence type="ECO:0000313" key="2">
    <source>
        <dbReference type="EMBL" id="KAF8703013.1"/>
    </source>
</evidence>
<sequence>MAPKRKKSHVDGKVESQDGSAANLGDMSTFDFAKPVYLVAEHEEHEGEKTAYSIFKVNASATTGGTKSLRVHTIAGLPNTTSGMSFVTAHSKLGSWIVGVGGKSRAGTIILDPSTLETYQGRGSCTPEATPSSSPSPTSLFVACPVSKNNGVTTASALLFHISIMATCPSVTSLIIDQEFLLPSVVSPIAGPTEPIRCGTHNIF</sequence>
<dbReference type="Proteomes" id="UP000636709">
    <property type="component" value="Unassembled WGS sequence"/>
</dbReference>
<feature type="region of interest" description="Disordered" evidence="1">
    <location>
        <begin position="1"/>
        <end position="22"/>
    </location>
</feature>
<dbReference type="EMBL" id="JACEFO010001780">
    <property type="protein sequence ID" value="KAF8703013.1"/>
    <property type="molecule type" value="Genomic_DNA"/>
</dbReference>
<name>A0A835BYZ0_9POAL</name>
<organism evidence="2 3">
    <name type="scientific">Digitaria exilis</name>
    <dbReference type="NCBI Taxonomy" id="1010633"/>
    <lineage>
        <taxon>Eukaryota</taxon>
        <taxon>Viridiplantae</taxon>
        <taxon>Streptophyta</taxon>
        <taxon>Embryophyta</taxon>
        <taxon>Tracheophyta</taxon>
        <taxon>Spermatophyta</taxon>
        <taxon>Magnoliopsida</taxon>
        <taxon>Liliopsida</taxon>
        <taxon>Poales</taxon>
        <taxon>Poaceae</taxon>
        <taxon>PACMAD clade</taxon>
        <taxon>Panicoideae</taxon>
        <taxon>Panicodae</taxon>
        <taxon>Paniceae</taxon>
        <taxon>Anthephorinae</taxon>
        <taxon>Digitaria</taxon>
    </lineage>
</organism>
<protein>
    <submittedName>
        <fullName evidence="2">Uncharacterized protein</fullName>
    </submittedName>
</protein>